<evidence type="ECO:0000256" key="5">
    <source>
        <dbReference type="ARBA" id="ARBA00023136"/>
    </source>
</evidence>
<name>A0A2A2G8G2_9BACT</name>
<comment type="caution">
    <text evidence="9">The sequence shown here is derived from an EMBL/GenBank/DDBJ whole genome shotgun (WGS) entry which is preliminary data.</text>
</comment>
<keyword evidence="10" id="KW-1185">Reference proteome</keyword>
<dbReference type="OrthoDB" id="5772680at2"/>
<evidence type="ECO:0000313" key="9">
    <source>
        <dbReference type="EMBL" id="PAU94046.1"/>
    </source>
</evidence>
<comment type="subcellular location">
    <subcellularLocation>
        <location evidence="1">Cell membrane</location>
        <topology evidence="1">Single-pass membrane protein</topology>
    </subcellularLocation>
</comment>
<reference evidence="9 10" key="1">
    <citation type="submission" date="2017-08" db="EMBL/GenBank/DDBJ databases">
        <title>Aliifodinibius alkalisoli sp. nov., isolated from saline alkaline soil.</title>
        <authorList>
            <person name="Liu D."/>
            <person name="Zhang G."/>
        </authorList>
    </citation>
    <scope>NUCLEOTIDE SEQUENCE [LARGE SCALE GENOMIC DNA]</scope>
    <source>
        <strain evidence="9 10">WN023</strain>
    </source>
</reference>
<dbReference type="PANTHER" id="PTHR33885">
    <property type="entry name" value="PHAGE SHOCK PROTEIN C"/>
    <property type="match status" value="1"/>
</dbReference>
<evidence type="ECO:0000256" key="4">
    <source>
        <dbReference type="ARBA" id="ARBA00022989"/>
    </source>
</evidence>
<evidence type="ECO:0000256" key="2">
    <source>
        <dbReference type="ARBA" id="ARBA00022475"/>
    </source>
</evidence>
<dbReference type="InterPro" id="IPR007168">
    <property type="entry name" value="Phageshock_PspC_N"/>
</dbReference>
<feature type="transmembrane region" description="Helical" evidence="7">
    <location>
        <begin position="109"/>
        <end position="133"/>
    </location>
</feature>
<keyword evidence="3 7" id="KW-0812">Transmembrane</keyword>
<protein>
    <recommendedName>
        <fullName evidence="8">Phage shock protein PspC N-terminal domain-containing protein</fullName>
    </recommendedName>
</protein>
<dbReference type="Pfam" id="PF04024">
    <property type="entry name" value="PspC"/>
    <property type="match status" value="1"/>
</dbReference>
<evidence type="ECO:0000256" key="1">
    <source>
        <dbReference type="ARBA" id="ARBA00004162"/>
    </source>
</evidence>
<evidence type="ECO:0000256" key="3">
    <source>
        <dbReference type="ARBA" id="ARBA00022692"/>
    </source>
</evidence>
<sequence>MVGFGYFVGDKKKSKKKQQSSENYDFDYDFGASDDQDSEEDFTLNNDLGSESRRKGKKKGTSSGSKSQFDSYAFKQTKKLYKSRTNKKIAGVCGGLGKYFGISAGVIRALFIITLFAGGGTSLLIYIALAIALDKEPPEMMDDFEF</sequence>
<keyword evidence="5 7" id="KW-0472">Membrane</keyword>
<accession>A0A2A2G8G2</accession>
<feature type="region of interest" description="Disordered" evidence="6">
    <location>
        <begin position="1"/>
        <end position="68"/>
    </location>
</feature>
<dbReference type="PANTHER" id="PTHR33885:SF3">
    <property type="entry name" value="PHAGE SHOCK PROTEIN C"/>
    <property type="match status" value="1"/>
</dbReference>
<feature type="domain" description="Phage shock protein PspC N-terminal" evidence="8">
    <location>
        <begin position="78"/>
        <end position="136"/>
    </location>
</feature>
<proteinExistence type="predicted"/>
<evidence type="ECO:0000256" key="6">
    <source>
        <dbReference type="SAM" id="MobiDB-lite"/>
    </source>
</evidence>
<evidence type="ECO:0000256" key="7">
    <source>
        <dbReference type="SAM" id="Phobius"/>
    </source>
</evidence>
<organism evidence="9 10">
    <name type="scientific">Fodinibius salipaludis</name>
    <dbReference type="NCBI Taxonomy" id="2032627"/>
    <lineage>
        <taxon>Bacteria</taxon>
        <taxon>Pseudomonadati</taxon>
        <taxon>Balneolota</taxon>
        <taxon>Balneolia</taxon>
        <taxon>Balneolales</taxon>
        <taxon>Balneolaceae</taxon>
        <taxon>Fodinibius</taxon>
    </lineage>
</organism>
<keyword evidence="4 7" id="KW-1133">Transmembrane helix</keyword>
<dbReference type="InterPro" id="IPR052027">
    <property type="entry name" value="PspC"/>
</dbReference>
<dbReference type="Proteomes" id="UP000218831">
    <property type="component" value="Unassembled WGS sequence"/>
</dbReference>
<gene>
    <name evidence="9" type="ORF">CK503_10015</name>
</gene>
<dbReference type="EMBL" id="NSKE01000006">
    <property type="protein sequence ID" value="PAU94046.1"/>
    <property type="molecule type" value="Genomic_DNA"/>
</dbReference>
<dbReference type="AlphaFoldDB" id="A0A2A2G8G2"/>
<keyword evidence="2" id="KW-1003">Cell membrane</keyword>
<evidence type="ECO:0000259" key="8">
    <source>
        <dbReference type="Pfam" id="PF04024"/>
    </source>
</evidence>
<feature type="compositionally biased region" description="Acidic residues" evidence="6">
    <location>
        <begin position="24"/>
        <end position="42"/>
    </location>
</feature>
<evidence type="ECO:0000313" key="10">
    <source>
        <dbReference type="Proteomes" id="UP000218831"/>
    </source>
</evidence>
<dbReference type="GO" id="GO:0005886">
    <property type="term" value="C:plasma membrane"/>
    <property type="evidence" value="ECO:0007669"/>
    <property type="project" value="UniProtKB-SubCell"/>
</dbReference>